<evidence type="ECO:0000313" key="3">
    <source>
        <dbReference type="Proteomes" id="UP000183530"/>
    </source>
</evidence>
<dbReference type="CDD" id="cd00761">
    <property type="entry name" value="Glyco_tranf_GTA_type"/>
    <property type="match status" value="1"/>
</dbReference>
<dbReference type="PANTHER" id="PTHR43685:SF2">
    <property type="entry name" value="GLYCOSYLTRANSFERASE 2-LIKE DOMAIN-CONTAINING PROTEIN"/>
    <property type="match status" value="1"/>
</dbReference>
<dbReference type="PANTHER" id="PTHR43685">
    <property type="entry name" value="GLYCOSYLTRANSFERASE"/>
    <property type="match status" value="1"/>
</dbReference>
<dbReference type="InterPro" id="IPR050834">
    <property type="entry name" value="Glycosyltransf_2"/>
</dbReference>
<keyword evidence="3" id="KW-1185">Reference proteome</keyword>
<dbReference type="AlphaFoldDB" id="A0A1L2ZLX5"/>
<dbReference type="InterPro" id="IPR029044">
    <property type="entry name" value="Nucleotide-diphossugar_trans"/>
</dbReference>
<accession>A0A1L2ZLX5</accession>
<dbReference type="Pfam" id="PF00535">
    <property type="entry name" value="Glycos_transf_2"/>
    <property type="match status" value="1"/>
</dbReference>
<dbReference type="KEGG" id="nae:BHE16_04785"/>
<dbReference type="STRING" id="556325.BHE16_04785"/>
<name>A0A1L2ZLX5_9MICC</name>
<dbReference type="Proteomes" id="UP000183530">
    <property type="component" value="Chromosome"/>
</dbReference>
<evidence type="ECO:0000259" key="1">
    <source>
        <dbReference type="Pfam" id="PF00535"/>
    </source>
</evidence>
<dbReference type="InterPro" id="IPR001173">
    <property type="entry name" value="Glyco_trans_2-like"/>
</dbReference>
<organism evidence="2 3">
    <name type="scientific">Neomicrococcus aestuarii</name>
    <dbReference type="NCBI Taxonomy" id="556325"/>
    <lineage>
        <taxon>Bacteria</taxon>
        <taxon>Bacillati</taxon>
        <taxon>Actinomycetota</taxon>
        <taxon>Actinomycetes</taxon>
        <taxon>Micrococcales</taxon>
        <taxon>Micrococcaceae</taxon>
        <taxon>Neomicrococcus</taxon>
    </lineage>
</organism>
<dbReference type="Gene3D" id="3.90.550.10">
    <property type="entry name" value="Spore Coat Polysaccharide Biosynthesis Protein SpsA, Chain A"/>
    <property type="match status" value="1"/>
</dbReference>
<protein>
    <recommendedName>
        <fullName evidence="1">Glycosyltransferase 2-like domain-containing protein</fullName>
    </recommendedName>
</protein>
<reference evidence="2 3" key="1">
    <citation type="submission" date="2016-11" db="EMBL/GenBank/DDBJ databases">
        <title>Genome sequencing of Zhihengliuella aestuarii B18 antagonistic to Plasmodiophora brassicae.</title>
        <authorList>
            <person name="Luo Y."/>
        </authorList>
    </citation>
    <scope>NUCLEOTIDE SEQUENCE [LARGE SCALE GENOMIC DNA]</scope>
    <source>
        <strain evidence="2 3">B18</strain>
    </source>
</reference>
<feature type="domain" description="Glycosyltransferase 2-like" evidence="1">
    <location>
        <begin position="4"/>
        <end position="81"/>
    </location>
</feature>
<dbReference type="SUPFAM" id="SSF53448">
    <property type="entry name" value="Nucleotide-diphospho-sugar transferases"/>
    <property type="match status" value="1"/>
</dbReference>
<evidence type="ECO:0000313" key="2">
    <source>
        <dbReference type="EMBL" id="APF40445.1"/>
    </source>
</evidence>
<gene>
    <name evidence="2" type="ORF">BHE16_04785</name>
</gene>
<proteinExistence type="predicted"/>
<sequence>MALQEQDAAPDFEVVLVDNGSTDRTGEIIRDFADSTSLTICHINASDFQGASYARNVGIRASSAERIMFCDADDVVSRWWISHGDLCFDFSPVWNGSAILLTDEEFEGSLEDIRLAFGDKPKFEPPVAGRPTAFPVLMGGNFGATKSALESVKAFDQSFVGAGEDNDLGFRFRRAGFEYPNAPSVRIGYRGKWDPRFIRSLAFRQAKAHALIATRYGSWPDSPMPKVCRELIRVTGSAILMLTGKKTKDWGGLSNRASAAMGLGLGKLEYLYLGRLPGAEIGAGLESKNLAG</sequence>
<dbReference type="EMBL" id="CP018135">
    <property type="protein sequence ID" value="APF40445.1"/>
    <property type="molecule type" value="Genomic_DNA"/>
</dbReference>